<evidence type="ECO:0000313" key="15">
    <source>
        <dbReference type="EMBL" id="OYQ28697.1"/>
    </source>
</evidence>
<evidence type="ECO:0000259" key="14">
    <source>
        <dbReference type="Pfam" id="PF07715"/>
    </source>
</evidence>
<dbReference type="Gene3D" id="2.40.170.20">
    <property type="entry name" value="TonB-dependent receptor, beta-barrel domain"/>
    <property type="match status" value="1"/>
</dbReference>
<accession>A0A255YHF4</accession>
<evidence type="ECO:0000256" key="11">
    <source>
        <dbReference type="RuleBase" id="RU003357"/>
    </source>
</evidence>
<evidence type="ECO:0000259" key="13">
    <source>
        <dbReference type="Pfam" id="PF00593"/>
    </source>
</evidence>
<dbReference type="InterPro" id="IPR012910">
    <property type="entry name" value="Plug_dom"/>
</dbReference>
<dbReference type="Proteomes" id="UP000216991">
    <property type="component" value="Unassembled WGS sequence"/>
</dbReference>
<evidence type="ECO:0000256" key="1">
    <source>
        <dbReference type="ARBA" id="ARBA00004571"/>
    </source>
</evidence>
<sequence length="634" mass="67650">MIIASIILAGAAAAPAVATTAETPAAIIVVTANRTPQPLNHVGQSISVVDRPELDRRQSQTVSDVLRTLPGVTIARNGSLGGVTSVFIRGAESDQTVALIDGVKLNDPSTVGGGFNFGNLLVGNIERIEVLRGAQSVLWGSQAIGGVVNMVTRPPTEDLRVNVRGEAGWRNSANLVANVSGKFGPLSASVGGGWLRSDGISNFSERRGGRERDGYENFGANANFNLALGDDVSIDARGWYSRGRFNADGFAPPSFSFGDVNEENITREIVAYTGLNAALLEGRWKNRLGFAYTDTDRRNTALDGAPFVTFDGQGRNERLEYQGVVDVASGWQATFGAEQEISRYTTASFGGAPTTARARIQSVYAQGVASPVDGLTLTAGLRHDDHNRFGGATTFGASGVYVLSATGTTLRASHSEGFKAPSLFQLFSNFGNQQLKPERSTGWDAGVTQSLADGRLEISATWFRRVSSDLIIFIGCPTQTGICVNRPFGTYDNVARARAQGLELALTMRPTDALTLQVTHGTVDARNTTAGNANQNRRLARRPEMSTSLLVDYRWGFGLTTGATVTNIGRSFENAANTVVLPGYTLVDLRASLPIGRRLELTARIENLFNAVYETALNFGQPGRAAYAGLRVTL</sequence>
<evidence type="ECO:0000256" key="10">
    <source>
        <dbReference type="PROSITE-ProRule" id="PRU01360"/>
    </source>
</evidence>
<keyword evidence="8 10" id="KW-0472">Membrane</keyword>
<feature type="domain" description="TonB-dependent receptor-like beta-barrel" evidence="13">
    <location>
        <begin position="169"/>
        <end position="608"/>
    </location>
</feature>
<evidence type="ECO:0000313" key="16">
    <source>
        <dbReference type="Proteomes" id="UP000216991"/>
    </source>
</evidence>
<keyword evidence="3 10" id="KW-1134">Transmembrane beta strand</keyword>
<evidence type="ECO:0000256" key="3">
    <source>
        <dbReference type="ARBA" id="ARBA00022452"/>
    </source>
</evidence>
<dbReference type="RefSeq" id="WP_094473761.1">
    <property type="nucleotide sequence ID" value="NZ_NOXT01000109.1"/>
</dbReference>
<dbReference type="InterPro" id="IPR037066">
    <property type="entry name" value="Plug_dom_sf"/>
</dbReference>
<keyword evidence="9 10" id="KW-0998">Cell outer membrane</keyword>
<comment type="subcellular location">
    <subcellularLocation>
        <location evidence="1 10">Cell outer membrane</location>
        <topology evidence="1 10">Multi-pass membrane protein</topology>
    </subcellularLocation>
</comment>
<keyword evidence="6" id="KW-0406">Ion transport</keyword>
<evidence type="ECO:0000256" key="5">
    <source>
        <dbReference type="ARBA" id="ARBA00022729"/>
    </source>
</evidence>
<proteinExistence type="inferred from homology"/>
<dbReference type="InterPro" id="IPR036942">
    <property type="entry name" value="Beta-barrel_TonB_sf"/>
</dbReference>
<dbReference type="CDD" id="cd01347">
    <property type="entry name" value="ligand_gated_channel"/>
    <property type="match status" value="1"/>
</dbReference>
<reference evidence="15 16" key="1">
    <citation type="submission" date="2017-07" db="EMBL/GenBank/DDBJ databases">
        <title>Sandarakinorhabdus cyanobacteriorum sp. nov., a novel bacterium isolated from cyanobacterial aggregates in a eutrophic lake.</title>
        <authorList>
            <person name="Cai H."/>
        </authorList>
    </citation>
    <scope>NUCLEOTIDE SEQUENCE [LARGE SCALE GENOMIC DNA]</scope>
    <source>
        <strain evidence="15 16">TH057</strain>
    </source>
</reference>
<dbReference type="OrthoDB" id="9796221at2"/>
<gene>
    <name evidence="15" type="ORF">CHU93_09055</name>
</gene>
<evidence type="ECO:0000256" key="4">
    <source>
        <dbReference type="ARBA" id="ARBA00022692"/>
    </source>
</evidence>
<dbReference type="EMBL" id="NOXT01000109">
    <property type="protein sequence ID" value="OYQ28697.1"/>
    <property type="molecule type" value="Genomic_DNA"/>
</dbReference>
<dbReference type="GO" id="GO:0015889">
    <property type="term" value="P:cobalamin transport"/>
    <property type="evidence" value="ECO:0007669"/>
    <property type="project" value="TreeGrafter"/>
</dbReference>
<keyword evidence="2 10" id="KW-0813">Transport</keyword>
<keyword evidence="15" id="KW-0675">Receptor</keyword>
<evidence type="ECO:0000256" key="7">
    <source>
        <dbReference type="ARBA" id="ARBA00023077"/>
    </source>
</evidence>
<comment type="similarity">
    <text evidence="10 11">Belongs to the TonB-dependent receptor family.</text>
</comment>
<comment type="caution">
    <text evidence="15">The sequence shown here is derived from an EMBL/GenBank/DDBJ whole genome shotgun (WGS) entry which is preliminary data.</text>
</comment>
<dbReference type="PROSITE" id="PS52016">
    <property type="entry name" value="TONB_DEPENDENT_REC_3"/>
    <property type="match status" value="1"/>
</dbReference>
<evidence type="ECO:0000256" key="12">
    <source>
        <dbReference type="SAM" id="SignalP"/>
    </source>
</evidence>
<dbReference type="Pfam" id="PF07715">
    <property type="entry name" value="Plug"/>
    <property type="match status" value="1"/>
</dbReference>
<keyword evidence="16" id="KW-1185">Reference proteome</keyword>
<feature type="chain" id="PRO_5012761859" evidence="12">
    <location>
        <begin position="19"/>
        <end position="634"/>
    </location>
</feature>
<dbReference type="PANTHER" id="PTHR30069:SF53">
    <property type="entry name" value="COLICIN I RECEPTOR-RELATED"/>
    <property type="match status" value="1"/>
</dbReference>
<dbReference type="AlphaFoldDB" id="A0A255YHF4"/>
<keyword evidence="7 11" id="KW-0798">TonB box</keyword>
<keyword evidence="4 10" id="KW-0812">Transmembrane</keyword>
<dbReference type="PANTHER" id="PTHR30069">
    <property type="entry name" value="TONB-DEPENDENT OUTER MEMBRANE RECEPTOR"/>
    <property type="match status" value="1"/>
</dbReference>
<dbReference type="GO" id="GO:0006811">
    <property type="term" value="P:monoatomic ion transport"/>
    <property type="evidence" value="ECO:0007669"/>
    <property type="project" value="UniProtKB-KW"/>
</dbReference>
<dbReference type="SUPFAM" id="SSF56935">
    <property type="entry name" value="Porins"/>
    <property type="match status" value="1"/>
</dbReference>
<feature type="domain" description="TonB-dependent receptor plug" evidence="14">
    <location>
        <begin position="40"/>
        <end position="147"/>
    </location>
</feature>
<protein>
    <submittedName>
        <fullName evidence="15">TonB-dependent receptor</fullName>
    </submittedName>
</protein>
<dbReference type="InterPro" id="IPR039426">
    <property type="entry name" value="TonB-dep_rcpt-like"/>
</dbReference>
<evidence type="ECO:0000256" key="2">
    <source>
        <dbReference type="ARBA" id="ARBA00022448"/>
    </source>
</evidence>
<evidence type="ECO:0000256" key="9">
    <source>
        <dbReference type="ARBA" id="ARBA00023237"/>
    </source>
</evidence>
<dbReference type="GO" id="GO:0009279">
    <property type="term" value="C:cell outer membrane"/>
    <property type="evidence" value="ECO:0007669"/>
    <property type="project" value="UniProtKB-SubCell"/>
</dbReference>
<organism evidence="15 16">
    <name type="scientific">Sandarakinorhabdus cyanobacteriorum</name>
    <dbReference type="NCBI Taxonomy" id="1981098"/>
    <lineage>
        <taxon>Bacteria</taxon>
        <taxon>Pseudomonadati</taxon>
        <taxon>Pseudomonadota</taxon>
        <taxon>Alphaproteobacteria</taxon>
        <taxon>Sphingomonadales</taxon>
        <taxon>Sphingosinicellaceae</taxon>
        <taxon>Sandarakinorhabdus</taxon>
    </lineage>
</organism>
<feature type="signal peptide" evidence="12">
    <location>
        <begin position="1"/>
        <end position="18"/>
    </location>
</feature>
<dbReference type="Pfam" id="PF00593">
    <property type="entry name" value="TonB_dep_Rec_b-barrel"/>
    <property type="match status" value="1"/>
</dbReference>
<evidence type="ECO:0000256" key="8">
    <source>
        <dbReference type="ARBA" id="ARBA00023136"/>
    </source>
</evidence>
<dbReference type="Gene3D" id="2.170.130.10">
    <property type="entry name" value="TonB-dependent receptor, plug domain"/>
    <property type="match status" value="1"/>
</dbReference>
<evidence type="ECO:0000256" key="6">
    <source>
        <dbReference type="ARBA" id="ARBA00023065"/>
    </source>
</evidence>
<keyword evidence="5 12" id="KW-0732">Signal</keyword>
<name>A0A255YHF4_9SPHN</name>
<dbReference type="InterPro" id="IPR000531">
    <property type="entry name" value="Beta-barrel_TonB"/>
</dbReference>